<dbReference type="InterPro" id="IPR052530">
    <property type="entry name" value="NAD(P)H_nitroreductase"/>
</dbReference>
<evidence type="ECO:0008006" key="3">
    <source>
        <dbReference type="Google" id="ProtNLM"/>
    </source>
</evidence>
<dbReference type="SUPFAM" id="SSF55469">
    <property type="entry name" value="FMN-dependent nitroreductase-like"/>
    <property type="match status" value="1"/>
</dbReference>
<sequence length="163" mass="18747">MKLLDRTIAELSRLEPEHRPVLQKLVLELLNHAIWAPNHRLREPWRFIFVPRVETEKIEWLSHEAGAHLIIASQNDSDPYKHNENTAAVFCLVQNFQLLAYERGLGVNVIFREWMYDSVACRKLGVTGKEKITAVLELGFGVERPGAASTRPVRPADLNWSRL</sequence>
<comment type="caution">
    <text evidence="1">The sequence shown here is derived from an EMBL/GenBank/DDBJ whole genome shotgun (WGS) entry which is preliminary data.</text>
</comment>
<evidence type="ECO:0000313" key="2">
    <source>
        <dbReference type="Proteomes" id="UP001580346"/>
    </source>
</evidence>
<dbReference type="RefSeq" id="WP_375355733.1">
    <property type="nucleotide sequence ID" value="NZ_JBHHMI010000010.1"/>
</dbReference>
<name>A0ABV5AWF4_9BACL</name>
<dbReference type="PANTHER" id="PTHR43821">
    <property type="entry name" value="NAD(P)H NITROREDUCTASE YDJA-RELATED"/>
    <property type="match status" value="1"/>
</dbReference>
<organism evidence="1 2">
    <name type="scientific">Paenibacillus enshidis</name>
    <dbReference type="NCBI Taxonomy" id="1458439"/>
    <lineage>
        <taxon>Bacteria</taxon>
        <taxon>Bacillati</taxon>
        <taxon>Bacillota</taxon>
        <taxon>Bacilli</taxon>
        <taxon>Bacillales</taxon>
        <taxon>Paenibacillaceae</taxon>
        <taxon>Paenibacillus</taxon>
    </lineage>
</organism>
<accession>A0ABV5AWF4</accession>
<dbReference type="PANTHER" id="PTHR43821:SF1">
    <property type="entry name" value="NAD(P)H NITROREDUCTASE YDJA-RELATED"/>
    <property type="match status" value="1"/>
</dbReference>
<reference evidence="1 2" key="1">
    <citation type="submission" date="2024-09" db="EMBL/GenBank/DDBJ databases">
        <title>Paenibacillus zeirhizospherea sp. nov., isolated from surface of the maize (Zea mays) roots in a horticulture field, Hungary.</title>
        <authorList>
            <person name="Marton D."/>
            <person name="Farkas M."/>
            <person name="Bedics A."/>
            <person name="Toth E."/>
            <person name="Tancsics A."/>
            <person name="Boka K."/>
            <person name="Maroti G."/>
            <person name="Kriszt B."/>
            <person name="Cserhati M."/>
        </authorList>
    </citation>
    <scope>NUCLEOTIDE SEQUENCE [LARGE SCALE GENOMIC DNA]</scope>
    <source>
        <strain evidence="1 2">KCTC 33519</strain>
    </source>
</reference>
<dbReference type="InterPro" id="IPR000415">
    <property type="entry name" value="Nitroreductase-like"/>
</dbReference>
<dbReference type="Gene3D" id="3.40.109.10">
    <property type="entry name" value="NADH Oxidase"/>
    <property type="match status" value="1"/>
</dbReference>
<dbReference type="Proteomes" id="UP001580346">
    <property type="component" value="Unassembled WGS sequence"/>
</dbReference>
<proteinExistence type="predicted"/>
<protein>
    <recommendedName>
        <fullName evidence="3">Nitroreductase</fullName>
    </recommendedName>
</protein>
<gene>
    <name evidence="1" type="ORF">ACE41H_13185</name>
</gene>
<dbReference type="EMBL" id="JBHHMI010000010">
    <property type="protein sequence ID" value="MFB5267729.1"/>
    <property type="molecule type" value="Genomic_DNA"/>
</dbReference>
<evidence type="ECO:0000313" key="1">
    <source>
        <dbReference type="EMBL" id="MFB5267729.1"/>
    </source>
</evidence>
<keyword evidence="2" id="KW-1185">Reference proteome</keyword>